<feature type="region of interest" description="Disordered" evidence="1">
    <location>
        <begin position="81"/>
        <end position="101"/>
    </location>
</feature>
<evidence type="ECO:0000256" key="1">
    <source>
        <dbReference type="SAM" id="MobiDB-lite"/>
    </source>
</evidence>
<protein>
    <submittedName>
        <fullName evidence="2">Uncharacterized protein</fullName>
    </submittedName>
</protein>
<evidence type="ECO:0000313" key="3">
    <source>
        <dbReference type="Proteomes" id="UP001054837"/>
    </source>
</evidence>
<feature type="compositionally biased region" description="Basic and acidic residues" evidence="1">
    <location>
        <begin position="126"/>
        <end position="144"/>
    </location>
</feature>
<evidence type="ECO:0000313" key="2">
    <source>
        <dbReference type="EMBL" id="GIY46969.1"/>
    </source>
</evidence>
<accession>A0AAV4TLK4</accession>
<organism evidence="2 3">
    <name type="scientific">Caerostris darwini</name>
    <dbReference type="NCBI Taxonomy" id="1538125"/>
    <lineage>
        <taxon>Eukaryota</taxon>
        <taxon>Metazoa</taxon>
        <taxon>Ecdysozoa</taxon>
        <taxon>Arthropoda</taxon>
        <taxon>Chelicerata</taxon>
        <taxon>Arachnida</taxon>
        <taxon>Araneae</taxon>
        <taxon>Araneomorphae</taxon>
        <taxon>Entelegynae</taxon>
        <taxon>Araneoidea</taxon>
        <taxon>Araneidae</taxon>
        <taxon>Caerostris</taxon>
    </lineage>
</organism>
<feature type="compositionally biased region" description="Basic and acidic residues" evidence="1">
    <location>
        <begin position="14"/>
        <end position="23"/>
    </location>
</feature>
<reference evidence="2 3" key="1">
    <citation type="submission" date="2021-06" db="EMBL/GenBank/DDBJ databases">
        <title>Caerostris darwini draft genome.</title>
        <authorList>
            <person name="Kono N."/>
            <person name="Arakawa K."/>
        </authorList>
    </citation>
    <scope>NUCLEOTIDE SEQUENCE [LARGE SCALE GENOMIC DNA]</scope>
</reference>
<dbReference type="Proteomes" id="UP001054837">
    <property type="component" value="Unassembled WGS sequence"/>
</dbReference>
<dbReference type="EMBL" id="BPLQ01009852">
    <property type="protein sequence ID" value="GIY46969.1"/>
    <property type="molecule type" value="Genomic_DNA"/>
</dbReference>
<gene>
    <name evidence="2" type="ORF">CDAR_238211</name>
</gene>
<comment type="caution">
    <text evidence="2">The sequence shown here is derived from an EMBL/GenBank/DDBJ whole genome shotgun (WGS) entry which is preliminary data.</text>
</comment>
<dbReference type="AlphaFoldDB" id="A0AAV4TLK4"/>
<proteinExistence type="predicted"/>
<keyword evidence="3" id="KW-1185">Reference proteome</keyword>
<name>A0AAV4TLK4_9ARAC</name>
<sequence length="144" mass="16966">MEEFSTDNECSIPEENHHVDSAMEKVEDRIPSERLKIQLKAKTKHLKSDTEICNPKKRVEKKVTRSLNSKKNTLQKVMKPSIERKKKDLKAKARRDLSPIKQKKEINRSQRYGLRMLPKKSAIKNKMSEKTLKKSLQERKNLKK</sequence>
<feature type="region of interest" description="Disordered" evidence="1">
    <location>
        <begin position="121"/>
        <end position="144"/>
    </location>
</feature>
<feature type="region of interest" description="Disordered" evidence="1">
    <location>
        <begin position="1"/>
        <end position="23"/>
    </location>
</feature>